<dbReference type="Gene3D" id="3.40.50.410">
    <property type="entry name" value="von Willebrand factor, type A domain"/>
    <property type="match status" value="1"/>
</dbReference>
<dbReference type="GO" id="GO:0005737">
    <property type="term" value="C:cytoplasm"/>
    <property type="evidence" value="ECO:0007669"/>
    <property type="project" value="TreeGrafter"/>
</dbReference>
<dbReference type="GO" id="GO:0005524">
    <property type="term" value="F:ATP binding"/>
    <property type="evidence" value="ECO:0007669"/>
    <property type="project" value="InterPro"/>
</dbReference>
<dbReference type="PROSITE" id="PS50234">
    <property type="entry name" value="VWFA"/>
    <property type="match status" value="1"/>
</dbReference>
<reference evidence="2 3" key="1">
    <citation type="journal article" date="2017" name="PLoS Biol.">
        <title>The sea cucumber genome provides insights into morphological evolution and visceral regeneration.</title>
        <authorList>
            <person name="Zhang X."/>
            <person name="Sun L."/>
            <person name="Yuan J."/>
            <person name="Sun Y."/>
            <person name="Gao Y."/>
            <person name="Zhang L."/>
            <person name="Li S."/>
            <person name="Dai H."/>
            <person name="Hamel J.F."/>
            <person name="Liu C."/>
            <person name="Yu Y."/>
            <person name="Liu S."/>
            <person name="Lin W."/>
            <person name="Guo K."/>
            <person name="Jin S."/>
            <person name="Xu P."/>
            <person name="Storey K.B."/>
            <person name="Huan P."/>
            <person name="Zhang T."/>
            <person name="Zhou Y."/>
            <person name="Zhang J."/>
            <person name="Lin C."/>
            <person name="Li X."/>
            <person name="Xing L."/>
            <person name="Huo D."/>
            <person name="Sun M."/>
            <person name="Wang L."/>
            <person name="Mercier A."/>
            <person name="Li F."/>
            <person name="Yang H."/>
            <person name="Xiang J."/>
        </authorList>
    </citation>
    <scope>NUCLEOTIDE SEQUENCE [LARGE SCALE GENOMIC DNA]</scope>
    <source>
        <strain evidence="2">Shaxun</strain>
        <tissue evidence="2">Muscle</tissue>
    </source>
</reference>
<organism evidence="2 3">
    <name type="scientific">Stichopus japonicus</name>
    <name type="common">Sea cucumber</name>
    <dbReference type="NCBI Taxonomy" id="307972"/>
    <lineage>
        <taxon>Eukaryota</taxon>
        <taxon>Metazoa</taxon>
        <taxon>Echinodermata</taxon>
        <taxon>Eleutherozoa</taxon>
        <taxon>Echinozoa</taxon>
        <taxon>Holothuroidea</taxon>
        <taxon>Aspidochirotacea</taxon>
        <taxon>Aspidochirotida</taxon>
        <taxon>Stichopodidae</taxon>
        <taxon>Apostichopus</taxon>
    </lineage>
</organism>
<keyword evidence="3" id="KW-1185">Reference proteome</keyword>
<dbReference type="SMART" id="SM00382">
    <property type="entry name" value="AAA"/>
    <property type="match status" value="2"/>
</dbReference>
<dbReference type="Pfam" id="PF07728">
    <property type="entry name" value="AAA_5"/>
    <property type="match status" value="3"/>
</dbReference>
<dbReference type="STRING" id="307972.A0A2G8KU52"/>
<dbReference type="SMART" id="SM00327">
    <property type="entry name" value="VWA"/>
    <property type="match status" value="1"/>
</dbReference>
<name>A0A2G8KU52_STIJA</name>
<dbReference type="PANTHER" id="PTHR21610:SF9">
    <property type="entry name" value="VON WILLEBRAND FACTOR A DOMAIN-CONTAINING PROTEIN 8"/>
    <property type="match status" value="1"/>
</dbReference>
<dbReference type="OrthoDB" id="5186at2759"/>
<feature type="domain" description="VWFA" evidence="1">
    <location>
        <begin position="1650"/>
        <end position="1832"/>
    </location>
</feature>
<dbReference type="GO" id="GO:0016887">
    <property type="term" value="F:ATP hydrolysis activity"/>
    <property type="evidence" value="ECO:0007669"/>
    <property type="project" value="InterPro"/>
</dbReference>
<dbReference type="InterPro" id="IPR036465">
    <property type="entry name" value="vWFA_dom_sf"/>
</dbReference>
<dbReference type="InterPro" id="IPR002035">
    <property type="entry name" value="VWF_A"/>
</dbReference>
<evidence type="ECO:0000313" key="3">
    <source>
        <dbReference type="Proteomes" id="UP000230750"/>
    </source>
</evidence>
<proteinExistence type="predicted"/>
<dbReference type="Gene3D" id="3.40.50.300">
    <property type="entry name" value="P-loop containing nucleotide triphosphate hydrolases"/>
    <property type="match status" value="3"/>
</dbReference>
<evidence type="ECO:0000313" key="2">
    <source>
        <dbReference type="EMBL" id="PIK51485.1"/>
    </source>
</evidence>
<dbReference type="InterPro" id="IPR039891">
    <property type="entry name" value="VWA8"/>
</dbReference>
<dbReference type="PANTHER" id="PTHR21610">
    <property type="entry name" value="VON WILLEBRAND FACTOR A DOMAIN-CONTAINING PROTEIN 8"/>
    <property type="match status" value="1"/>
</dbReference>
<dbReference type="InterPro" id="IPR011704">
    <property type="entry name" value="ATPase_dyneun-rel_AAA"/>
</dbReference>
<sequence length="1841" mass="206782">MSTNSSFRRLGNLQRVLASSPASQRVCIRYCSADSTGKIKVTLGDISKEVKSAKRPELVPTKYLSSELPQSVLRHLRWIMQKDALGQDVFLIGPPGPLRRALAMQYLELTQREVEYIALTRDTTESDLKQRREIQKGNAFYIDQCAVRAAVEGRVLVLEGIEKAERNAPSNNLLENREMQLEDGRFLVAAERYDNLLQDHTKEELSNWNLVRVNEDFRVIALGLPVPKYRGNPLDPPLRSRFQARDIQGLPYKDQLDLLCSLGPNVPSEKISQILSFATAIRTKELAELQLPDFPIENLERIVQILNTAPSSDLNKLVKQLYPYQLFMPKEGKTTIVDMLEKFELHQEQPVEHAQRMLEINSEAQQPVAMAQVQSGSQVHMVKVPQGSRTSPPDNFSGHFIPTTSHEAMLTDMLLSHSVGDFCLVGPKGCGKSVLAHEFAERLGYNIETVQLYQDMTSRDLLQQRATLPTGDTTWRMTPLVTAALQGSIALLDGLHRVNPSTLAVLQRLVHDRELSLFDGSRLLSHERYEDVKEKGGLTEEQLAEKQIYKIHPAFRIIALSEPPVIGSSSQQWLTPELLTLFMYHHLRPLSLEEETQVLQGLETSAPSESMHKLLHLTHMLRTSSDHTLQSLSTSLSTRNLVRIAKRISQYENESLYEAVNKACLSRFLPSIAKDALEETLERLDITPSRPTVESMSLADVDKSITCEINNGLLRIGHTEMPVYNPENRTMVPDTLFYENPQHMMVMEDMLKDYKLGEDLLLVGNQGVGKNKLVDRFLHLMNRPRQYIQLHRDTTVQTLTLQPTVQDGVIVYEDSPLVQAVRYGHILVVDEADKAPTHVTCILKSLVESGEMTLADGRKIVSGDIFSCHAIDNPDIESELAMLRRYGPEVPEQTLKKLVLAFSELRSMADQSLISYPYSTREVVNMVKHLQKFPKEGLAQVVSNVFDFDAYNKEVQEQVTSVLHKHGIPVGAQPGNVQLAQEYSLPPMQLSSQWVFSDRGNTRRKMICPVQEKKLRVKGPAYLAPKEFPLERSEARSLEFTEQVTAWTLPLSEMNVPTAMAISQDYNDSTIHIAGGNPMCLYSMKVMGNTIQFLDLYDLYPGMGSKQVQLAALGGKLAGQVILFEEKSNAILLVDPSNGSVARLLPNTALENATVRIIRQIGPPEHGLYKMCGELSHQNKLVFYEDNGHNIDTIDILNNSVTSVELPVKIEHLNILSEDSWLVTEAETKNRYLLTKPDSSSPVSQLHALFEVEPGMTEQPRSVFSQDSLSKPYLSEALGQTIDSPNRIFTQETSHGNLAVGLPDLRSTIDIYSIPREEEPKTPNMGPKNKFDPLEAYRNESWRPSRMVTEVPPVILPSNAQVVKVVPGGNVPKDMLTKEQVLKKDSLYLEVNDLAAHKVKYIPIPSAHLNYHGQNWLAAHQAPLQVGKTPRDSVVTVDAGGSVRVWETGRTQLLDSLQEWHEMIGEDGRPVQLTIERESNSMDFPEPKMGKIDPANQPHVGGGMWAGGTGGRGTAGLGGMGGPYRLDAGHDVNQVTQVQKDMVPEEVLRAAREVAKKAFKDRLKEIQMSEFDGEAYKKLSERVQRQVKMLRVTLDSLQAKGKERQWLKNQSAGDLDDLKLIEGLTGEKSIYKRRGEKEPEMGSPQEKPKRLRLVVDVSGSMYRFNGYDGRLDRTLEAILMVMESFEGYEKKFVYEIVGHSGEDFDSQFIKDDKPPKNNKQRLDTIKTMQAHAQFCMSGDMTVEATKHAIADITKKEADEHFVIVLSDANLDRYGIRPQHFARELTADEEVNAYAIFIGSLGDQAERLVKNLPAGRAFVCLDNKNIPQIMQQIFTSTMLSTK</sequence>
<accession>A0A2G8KU52</accession>
<gene>
    <name evidence="2" type="ORF">BSL78_11624</name>
</gene>
<dbReference type="InterPro" id="IPR027417">
    <property type="entry name" value="P-loop_NTPase"/>
</dbReference>
<dbReference type="SUPFAM" id="SSF53300">
    <property type="entry name" value="vWA-like"/>
    <property type="match status" value="1"/>
</dbReference>
<dbReference type="EMBL" id="MRZV01000370">
    <property type="protein sequence ID" value="PIK51485.1"/>
    <property type="molecule type" value="Genomic_DNA"/>
</dbReference>
<dbReference type="SUPFAM" id="SSF52540">
    <property type="entry name" value="P-loop containing nucleoside triphosphate hydrolases"/>
    <property type="match status" value="3"/>
</dbReference>
<dbReference type="InterPro" id="IPR003593">
    <property type="entry name" value="AAA+_ATPase"/>
</dbReference>
<evidence type="ECO:0000259" key="1">
    <source>
        <dbReference type="PROSITE" id="PS50234"/>
    </source>
</evidence>
<dbReference type="Proteomes" id="UP000230750">
    <property type="component" value="Unassembled WGS sequence"/>
</dbReference>
<dbReference type="FunFam" id="3.40.50.300:FF:000587">
    <property type="entry name" value="von Willebrand factor A domain containing 8"/>
    <property type="match status" value="1"/>
</dbReference>
<comment type="caution">
    <text evidence="2">The sequence shown here is derived from an EMBL/GenBank/DDBJ whole genome shotgun (WGS) entry which is preliminary data.</text>
</comment>
<protein>
    <submittedName>
        <fullName evidence="2">Putative von Willebrand factor A domain-containing protein 8</fullName>
    </submittedName>
</protein>